<dbReference type="PROSITE" id="PS50948">
    <property type="entry name" value="PAN"/>
    <property type="match status" value="1"/>
</dbReference>
<dbReference type="PIRSF" id="PIRSF000641">
    <property type="entry name" value="SRK"/>
    <property type="match status" value="1"/>
</dbReference>
<keyword evidence="10" id="KW-1015">Disulfide bond</keyword>
<feature type="transmembrane region" description="Helical" evidence="14">
    <location>
        <begin position="474"/>
        <end position="495"/>
    </location>
</feature>
<dbReference type="GO" id="GO:0030246">
    <property type="term" value="F:carbohydrate binding"/>
    <property type="evidence" value="ECO:0007669"/>
    <property type="project" value="UniProtKB-KW"/>
</dbReference>
<comment type="catalytic activity">
    <reaction evidence="13">
        <text>L-threonyl-[protein] + ATP = O-phospho-L-threonyl-[protein] + ADP + H(+)</text>
        <dbReference type="Rhea" id="RHEA:46608"/>
        <dbReference type="Rhea" id="RHEA-COMP:11060"/>
        <dbReference type="Rhea" id="RHEA-COMP:11605"/>
        <dbReference type="ChEBI" id="CHEBI:15378"/>
        <dbReference type="ChEBI" id="CHEBI:30013"/>
        <dbReference type="ChEBI" id="CHEBI:30616"/>
        <dbReference type="ChEBI" id="CHEBI:61977"/>
        <dbReference type="ChEBI" id="CHEBI:456216"/>
        <dbReference type="EC" id="2.7.11.1"/>
    </reaction>
</comment>
<reference evidence="19" key="1">
    <citation type="submission" date="2022-12" db="EMBL/GenBank/DDBJ databases">
        <title>Draft genome assemblies for two species of Escallonia (Escalloniales).</title>
        <authorList>
            <person name="Chanderbali A."/>
            <person name="Dervinis C."/>
            <person name="Anghel I."/>
            <person name="Soltis D."/>
            <person name="Soltis P."/>
            <person name="Zapata F."/>
        </authorList>
    </citation>
    <scope>NUCLEOTIDE SEQUENCE</scope>
    <source>
        <strain evidence="19">UCBG92.1500</strain>
        <tissue evidence="19">Leaf</tissue>
    </source>
</reference>
<evidence type="ECO:0000256" key="7">
    <source>
        <dbReference type="ARBA" id="ARBA00022741"/>
    </source>
</evidence>
<keyword evidence="6" id="KW-0430">Lectin</keyword>
<dbReference type="PANTHER" id="PTHR27002:SF422">
    <property type="entry name" value="RECEPTOR-LIKE SERINE_THREONINE-PROTEIN KINASE"/>
    <property type="match status" value="1"/>
</dbReference>
<keyword evidence="2" id="KW-1003">Cell membrane</keyword>
<dbReference type="Pfam" id="PF07714">
    <property type="entry name" value="PK_Tyr_Ser-Thr"/>
    <property type="match status" value="1"/>
</dbReference>
<keyword evidence="3 13" id="KW-0723">Serine/threonine-protein kinase</keyword>
<dbReference type="PROSITE" id="PS50927">
    <property type="entry name" value="BULB_LECTIN"/>
    <property type="match status" value="1"/>
</dbReference>
<evidence type="ECO:0000259" key="16">
    <source>
        <dbReference type="PROSITE" id="PS50011"/>
    </source>
</evidence>
<dbReference type="Pfam" id="PF00954">
    <property type="entry name" value="S_locus_glycop"/>
    <property type="match status" value="1"/>
</dbReference>
<dbReference type="GO" id="GO:0048544">
    <property type="term" value="P:recognition of pollen"/>
    <property type="evidence" value="ECO:0007669"/>
    <property type="project" value="InterPro"/>
</dbReference>
<keyword evidence="12" id="KW-0325">Glycoprotein</keyword>
<evidence type="ECO:0000313" key="20">
    <source>
        <dbReference type="Proteomes" id="UP001187471"/>
    </source>
</evidence>
<keyword evidence="14" id="KW-0812">Transmembrane</keyword>
<evidence type="ECO:0000256" key="8">
    <source>
        <dbReference type="ARBA" id="ARBA00022777"/>
    </source>
</evidence>
<evidence type="ECO:0000256" key="5">
    <source>
        <dbReference type="ARBA" id="ARBA00022729"/>
    </source>
</evidence>
<dbReference type="AlphaFoldDB" id="A0AA88ULI0"/>
<dbReference type="Proteomes" id="UP001187471">
    <property type="component" value="Unassembled WGS sequence"/>
</dbReference>
<dbReference type="InterPro" id="IPR036426">
    <property type="entry name" value="Bulb-type_lectin_dom_sf"/>
</dbReference>
<keyword evidence="14" id="KW-1133">Transmembrane helix</keyword>
<name>A0AA88ULI0_9ASTE</name>
<keyword evidence="11" id="KW-0675">Receptor</keyword>
<keyword evidence="8 13" id="KW-0418">Kinase</keyword>
<keyword evidence="14" id="KW-0472">Membrane</keyword>
<feature type="domain" description="Bulb-type lectin" evidence="17">
    <location>
        <begin position="30"/>
        <end position="153"/>
    </location>
</feature>
<dbReference type="InterPro" id="IPR000719">
    <property type="entry name" value="Prot_kinase_dom"/>
</dbReference>
<evidence type="ECO:0000256" key="13">
    <source>
        <dbReference type="PIRNR" id="PIRNR000641"/>
    </source>
</evidence>
<evidence type="ECO:0000256" key="12">
    <source>
        <dbReference type="ARBA" id="ARBA00023180"/>
    </source>
</evidence>
<gene>
    <name evidence="19" type="ORF">RJ640_019359</name>
</gene>
<dbReference type="InterPro" id="IPR000858">
    <property type="entry name" value="S_locus_glycoprot_dom"/>
</dbReference>
<evidence type="ECO:0000256" key="3">
    <source>
        <dbReference type="ARBA" id="ARBA00022527"/>
    </source>
</evidence>
<feature type="domain" description="Apple" evidence="18">
    <location>
        <begin position="346"/>
        <end position="433"/>
    </location>
</feature>
<keyword evidence="5 15" id="KW-0732">Signal</keyword>
<dbReference type="EC" id="2.7.11.1" evidence="13"/>
<dbReference type="FunFam" id="2.90.10.10:FF:000005">
    <property type="entry name" value="G-type lectin S-receptor-like serine/threonine-protein kinase"/>
    <property type="match status" value="1"/>
</dbReference>
<dbReference type="EMBL" id="JAVXUO010000720">
    <property type="protein sequence ID" value="KAK2989640.1"/>
    <property type="molecule type" value="Genomic_DNA"/>
</dbReference>
<dbReference type="InterPro" id="IPR024171">
    <property type="entry name" value="SRK-like_kinase"/>
</dbReference>
<dbReference type="Gene3D" id="3.30.200.20">
    <property type="entry name" value="Phosphorylase Kinase, domain 1"/>
    <property type="match status" value="1"/>
</dbReference>
<keyword evidence="7 13" id="KW-0547">Nucleotide-binding</keyword>
<dbReference type="SUPFAM" id="SSF56112">
    <property type="entry name" value="Protein kinase-like (PK-like)"/>
    <property type="match status" value="1"/>
</dbReference>
<comment type="catalytic activity">
    <reaction evidence="13">
        <text>L-seryl-[protein] + ATP = O-phospho-L-seryl-[protein] + ADP + H(+)</text>
        <dbReference type="Rhea" id="RHEA:17989"/>
        <dbReference type="Rhea" id="RHEA-COMP:9863"/>
        <dbReference type="Rhea" id="RHEA-COMP:11604"/>
        <dbReference type="ChEBI" id="CHEBI:15378"/>
        <dbReference type="ChEBI" id="CHEBI:29999"/>
        <dbReference type="ChEBI" id="CHEBI:30616"/>
        <dbReference type="ChEBI" id="CHEBI:83421"/>
        <dbReference type="ChEBI" id="CHEBI:456216"/>
        <dbReference type="EC" id="2.7.11.1"/>
    </reaction>
</comment>
<feature type="domain" description="Protein kinase" evidence="16">
    <location>
        <begin position="417"/>
        <end position="750"/>
    </location>
</feature>
<dbReference type="CDD" id="cd00028">
    <property type="entry name" value="B_lectin"/>
    <property type="match status" value="1"/>
</dbReference>
<dbReference type="Pfam" id="PF08276">
    <property type="entry name" value="PAN_2"/>
    <property type="match status" value="1"/>
</dbReference>
<dbReference type="InterPro" id="IPR011009">
    <property type="entry name" value="Kinase-like_dom_sf"/>
</dbReference>
<dbReference type="PANTHER" id="PTHR27002">
    <property type="entry name" value="RECEPTOR-LIKE SERINE/THREONINE-PROTEIN KINASE SD1-8"/>
    <property type="match status" value="1"/>
</dbReference>
<accession>A0AA88ULI0</accession>
<evidence type="ECO:0000256" key="10">
    <source>
        <dbReference type="ARBA" id="ARBA00023157"/>
    </source>
</evidence>
<sequence>MDTAGIRATAYLSAVLLLCNFNGLNYCTAISNVTRAQKVAVGETLTSPGQVFELGFFSPGSSSNQYVGIWYKNISVRKAIWVANREKPLTAADTSASLVIGSDGNLLILDGTNISVWSTNLSVGASEAFAVLLDNGDLVLKDGTSGESLWESFQFPGDTFLPGMKLGVNTITGERRFLSSWQTEDNPLPGLFSVGIVPESPAQAFVWKGSKPYWRTGPWNGVKFFGLPNTAAANLNGFSFQIDRNQGSAYFSITISSSSLVRIVVISPVGALKVLDWDEGTKKWNQWWQEPEGPCDVYGTCGAFGVCNQSRSPICRCMKGFVPKSNEEWRRGNWKGGCVRRTQLLCEKNGSHTSLESGKDDGFWQLSDLKLPDFPIYLNLDDATGCGIWCLNNCSCVAYASIEQVNCIVWVGDLLDVQESSLISAGSLFLRLTKSELGNKFAFKTLGIDGSFPDFSQVIFCFILPGNVKPKSKYIISFSVISALIFFGAIVCGYCRCKANQRGRNSEEFKNEIRLISKLQHRNLVRIMGCCIEGPELLIIYEYMSNKSLDNFLFDATERAQLDWPKRFKIILGIARGLLYLHHDSCLKIIHRDLKASNILLDKDMNPKISDFGLARSFRETQVLGNTRRVVGTFGYMSPEYITRGVFSEKSDVFSFGVLLLEILSSKKNTGFNNHGEHLNLLGYAWHLWSEGTGLELMDQLLAPSLSPVEKMRCLHVGLLCVQDNAIDRPTMSTVLNMLTGEADRPHPKRLSVTFRSNSDCNGQSQDRITSSRIDVTISIVEGR</sequence>
<keyword evidence="9 13" id="KW-0067">ATP-binding</keyword>
<keyword evidence="4 13" id="KW-0808">Transferase</keyword>
<comment type="caution">
    <text evidence="19">The sequence shown here is derived from an EMBL/GenBank/DDBJ whole genome shotgun (WGS) entry which is preliminary data.</text>
</comment>
<evidence type="ECO:0000256" key="15">
    <source>
        <dbReference type="SAM" id="SignalP"/>
    </source>
</evidence>
<keyword evidence="20" id="KW-1185">Reference proteome</keyword>
<evidence type="ECO:0000256" key="4">
    <source>
        <dbReference type="ARBA" id="ARBA00022679"/>
    </source>
</evidence>
<dbReference type="InterPro" id="IPR001480">
    <property type="entry name" value="Bulb-type_lectin_dom"/>
</dbReference>
<evidence type="ECO:0000259" key="17">
    <source>
        <dbReference type="PROSITE" id="PS50927"/>
    </source>
</evidence>
<evidence type="ECO:0000313" key="19">
    <source>
        <dbReference type="EMBL" id="KAK2989640.1"/>
    </source>
</evidence>
<dbReference type="GO" id="GO:0004674">
    <property type="term" value="F:protein serine/threonine kinase activity"/>
    <property type="evidence" value="ECO:0007669"/>
    <property type="project" value="UniProtKB-KW"/>
</dbReference>
<feature type="chain" id="PRO_5041718931" description="Receptor-like serine/threonine-protein kinase" evidence="15">
    <location>
        <begin position="30"/>
        <end position="784"/>
    </location>
</feature>
<dbReference type="Pfam" id="PF01453">
    <property type="entry name" value="B_lectin"/>
    <property type="match status" value="1"/>
</dbReference>
<evidence type="ECO:0000256" key="6">
    <source>
        <dbReference type="ARBA" id="ARBA00022734"/>
    </source>
</evidence>
<evidence type="ECO:0000256" key="11">
    <source>
        <dbReference type="ARBA" id="ARBA00023170"/>
    </source>
</evidence>
<dbReference type="Gene3D" id="1.10.510.10">
    <property type="entry name" value="Transferase(Phosphotransferase) domain 1"/>
    <property type="match status" value="1"/>
</dbReference>
<dbReference type="SUPFAM" id="SSF51110">
    <property type="entry name" value="alpha-D-mannose-specific plant lectins"/>
    <property type="match status" value="1"/>
</dbReference>
<dbReference type="SMART" id="SM00220">
    <property type="entry name" value="S_TKc"/>
    <property type="match status" value="1"/>
</dbReference>
<dbReference type="Gene3D" id="2.90.10.10">
    <property type="entry name" value="Bulb-type lectin domain"/>
    <property type="match status" value="1"/>
</dbReference>
<dbReference type="PROSITE" id="PS00108">
    <property type="entry name" value="PROTEIN_KINASE_ST"/>
    <property type="match status" value="1"/>
</dbReference>
<dbReference type="SMART" id="SM00108">
    <property type="entry name" value="B_lectin"/>
    <property type="match status" value="1"/>
</dbReference>
<evidence type="ECO:0000256" key="9">
    <source>
        <dbReference type="ARBA" id="ARBA00022840"/>
    </source>
</evidence>
<evidence type="ECO:0000256" key="14">
    <source>
        <dbReference type="SAM" id="Phobius"/>
    </source>
</evidence>
<dbReference type="CDD" id="cd01098">
    <property type="entry name" value="PAN_AP_plant"/>
    <property type="match status" value="1"/>
</dbReference>
<evidence type="ECO:0000259" key="18">
    <source>
        <dbReference type="PROSITE" id="PS50948"/>
    </source>
</evidence>
<dbReference type="GO" id="GO:0005524">
    <property type="term" value="F:ATP binding"/>
    <property type="evidence" value="ECO:0007669"/>
    <property type="project" value="UniProtKB-KW"/>
</dbReference>
<dbReference type="InterPro" id="IPR003609">
    <property type="entry name" value="Pan_app"/>
</dbReference>
<dbReference type="GO" id="GO:0005886">
    <property type="term" value="C:plasma membrane"/>
    <property type="evidence" value="ECO:0007669"/>
    <property type="project" value="UniProtKB-SubCell"/>
</dbReference>
<feature type="signal peptide" evidence="15">
    <location>
        <begin position="1"/>
        <end position="29"/>
    </location>
</feature>
<proteinExistence type="inferred from homology"/>
<dbReference type="PROSITE" id="PS50011">
    <property type="entry name" value="PROTEIN_KINASE_DOM"/>
    <property type="match status" value="1"/>
</dbReference>
<comment type="similarity">
    <text evidence="13">Belongs to the protein kinase superfamily. Ser/Thr protein kinase family.</text>
</comment>
<organism evidence="19 20">
    <name type="scientific">Escallonia rubra</name>
    <dbReference type="NCBI Taxonomy" id="112253"/>
    <lineage>
        <taxon>Eukaryota</taxon>
        <taxon>Viridiplantae</taxon>
        <taxon>Streptophyta</taxon>
        <taxon>Embryophyta</taxon>
        <taxon>Tracheophyta</taxon>
        <taxon>Spermatophyta</taxon>
        <taxon>Magnoliopsida</taxon>
        <taxon>eudicotyledons</taxon>
        <taxon>Gunneridae</taxon>
        <taxon>Pentapetalae</taxon>
        <taxon>asterids</taxon>
        <taxon>campanulids</taxon>
        <taxon>Escalloniales</taxon>
        <taxon>Escalloniaceae</taxon>
        <taxon>Escallonia</taxon>
    </lineage>
</organism>
<dbReference type="GO" id="GO:0045087">
    <property type="term" value="P:innate immune response"/>
    <property type="evidence" value="ECO:0007669"/>
    <property type="project" value="UniProtKB-ARBA"/>
</dbReference>
<comment type="subcellular location">
    <subcellularLocation>
        <location evidence="1">Cell membrane</location>
        <topology evidence="1">Single-pass type I membrane protein</topology>
    </subcellularLocation>
</comment>
<dbReference type="InterPro" id="IPR008271">
    <property type="entry name" value="Ser/Thr_kinase_AS"/>
</dbReference>
<protein>
    <recommendedName>
        <fullName evidence="13">Receptor-like serine/threonine-protein kinase</fullName>
        <ecNumber evidence="13">2.7.11.1</ecNumber>
    </recommendedName>
</protein>
<evidence type="ECO:0000256" key="2">
    <source>
        <dbReference type="ARBA" id="ARBA00022475"/>
    </source>
</evidence>
<evidence type="ECO:0000256" key="1">
    <source>
        <dbReference type="ARBA" id="ARBA00004251"/>
    </source>
</evidence>
<dbReference type="InterPro" id="IPR001245">
    <property type="entry name" value="Ser-Thr/Tyr_kinase_cat_dom"/>
</dbReference>
<dbReference type="FunFam" id="1.10.510.10:FF:000345">
    <property type="entry name" value="G-type lectin S-receptor-like serine/threonine-protein kinase"/>
    <property type="match status" value="1"/>
</dbReference>